<evidence type="ECO:0000313" key="2">
    <source>
        <dbReference type="EMBL" id="OIJ16578.1"/>
    </source>
</evidence>
<evidence type="ECO:0000256" key="1">
    <source>
        <dbReference type="SAM" id="MobiDB-lite"/>
    </source>
</evidence>
<dbReference type="RefSeq" id="WP_071308561.1">
    <property type="nucleotide sequence ID" value="NZ_MLQR01000004.1"/>
</dbReference>
<accession>A0A1S2LVN4</accession>
<dbReference type="Proteomes" id="UP000179524">
    <property type="component" value="Unassembled WGS sequence"/>
</dbReference>
<dbReference type="EMBL" id="MLQR01000004">
    <property type="protein sequence ID" value="OIJ16578.1"/>
    <property type="molecule type" value="Genomic_DNA"/>
</dbReference>
<feature type="region of interest" description="Disordered" evidence="1">
    <location>
        <begin position="181"/>
        <end position="200"/>
    </location>
</feature>
<feature type="compositionally biased region" description="Gly residues" evidence="1">
    <location>
        <begin position="187"/>
        <end position="199"/>
    </location>
</feature>
<protein>
    <recommendedName>
        <fullName evidence="4">Sporulation protein</fullName>
    </recommendedName>
</protein>
<dbReference type="AlphaFoldDB" id="A0A1S2LVN4"/>
<gene>
    <name evidence="2" type="ORF">BKP37_04905</name>
</gene>
<dbReference type="Pfam" id="PF09580">
    <property type="entry name" value="Spore_YhcN_YlaJ"/>
    <property type="match status" value="1"/>
</dbReference>
<organism evidence="2 3">
    <name type="scientific">Anaerobacillus alkalilacustris</name>
    <dbReference type="NCBI Taxonomy" id="393763"/>
    <lineage>
        <taxon>Bacteria</taxon>
        <taxon>Bacillati</taxon>
        <taxon>Bacillota</taxon>
        <taxon>Bacilli</taxon>
        <taxon>Bacillales</taxon>
        <taxon>Bacillaceae</taxon>
        <taxon>Anaerobacillus</taxon>
    </lineage>
</organism>
<dbReference type="OrthoDB" id="2968939at2"/>
<feature type="compositionally biased region" description="Basic and acidic residues" evidence="1">
    <location>
        <begin position="64"/>
        <end position="81"/>
    </location>
</feature>
<evidence type="ECO:0008006" key="4">
    <source>
        <dbReference type="Google" id="ProtNLM"/>
    </source>
</evidence>
<proteinExistence type="predicted"/>
<dbReference type="PROSITE" id="PS51257">
    <property type="entry name" value="PROKAR_LIPOPROTEIN"/>
    <property type="match status" value="1"/>
</dbReference>
<name>A0A1S2LVN4_9BACI</name>
<reference evidence="2 3" key="1">
    <citation type="submission" date="2016-10" db="EMBL/GenBank/DDBJ databases">
        <title>Draft genome sequences of four alkaliphilic bacteria belonging to the Anaerobacillus genus.</title>
        <authorList>
            <person name="Bassil N.M."/>
            <person name="Lloyd J.R."/>
        </authorList>
    </citation>
    <scope>NUCLEOTIDE SEQUENCE [LARGE SCALE GENOMIC DNA]</scope>
    <source>
        <strain evidence="2 3">DSM 18345</strain>
    </source>
</reference>
<dbReference type="InterPro" id="IPR019076">
    <property type="entry name" value="Spore_lipoprot_YhcN/YlaJ-like"/>
</dbReference>
<sequence>MKKIAITLSAATILMGALVGCGVGQDGARGLGGADQRGFGYHTTEERTGFTGQRAGEGPITDMFTRDDRRGAKGLGRDGRHPTTGLAGERGMTGRARLGGGDMGYGGGFGTTGAGRHGGGFGGYGTGYGTGVGQGAGLGVRGHGTGFGGAGTGYRPGMGHGPGFGGAGVVGDREGYVDDRGIVRGRGTTGRQGIGGLGQTGRTEMRGFAYPHGYDAATVQRISAKVADVENVRDSRVIVHENRIIVGVDANGQDTKRIEKDVRQSVSDLADDKEVFVVTDRGQFDQVRTADDRLRAGEPLEEVGATINEMFRDFGRAIQRPFERTR</sequence>
<evidence type="ECO:0000313" key="3">
    <source>
        <dbReference type="Proteomes" id="UP000179524"/>
    </source>
</evidence>
<keyword evidence="3" id="KW-1185">Reference proteome</keyword>
<feature type="region of interest" description="Disordered" evidence="1">
    <location>
        <begin position="49"/>
        <end position="93"/>
    </location>
</feature>
<comment type="caution">
    <text evidence="2">The sequence shown here is derived from an EMBL/GenBank/DDBJ whole genome shotgun (WGS) entry which is preliminary data.</text>
</comment>